<keyword evidence="6" id="KW-1185">Reference proteome</keyword>
<gene>
    <name evidence="5" type="ORF">PHY01_38330</name>
</gene>
<dbReference type="GO" id="GO:0004016">
    <property type="term" value="F:adenylate cyclase activity"/>
    <property type="evidence" value="ECO:0007669"/>
    <property type="project" value="TreeGrafter"/>
</dbReference>
<dbReference type="Gene3D" id="1.10.10.10">
    <property type="entry name" value="Winged helix-like DNA-binding domain superfamily/Winged helix DNA-binding domain"/>
    <property type="match status" value="1"/>
</dbReference>
<accession>A0A4Y3WTY1</accession>
<dbReference type="InterPro" id="IPR036388">
    <property type="entry name" value="WH-like_DNA-bd_sf"/>
</dbReference>
<dbReference type="PRINTS" id="PR00038">
    <property type="entry name" value="HTHLUXR"/>
</dbReference>
<dbReference type="GO" id="GO:0003677">
    <property type="term" value="F:DNA binding"/>
    <property type="evidence" value="ECO:0007669"/>
    <property type="project" value="InterPro"/>
</dbReference>
<comment type="caution">
    <text evidence="5">The sequence shown here is derived from an EMBL/GenBank/DDBJ whole genome shotgun (WGS) entry which is preliminary data.</text>
</comment>
<dbReference type="InterPro" id="IPR016032">
    <property type="entry name" value="Sig_transdc_resp-reg_C-effctor"/>
</dbReference>
<evidence type="ECO:0000259" key="4">
    <source>
        <dbReference type="PROSITE" id="PS50043"/>
    </source>
</evidence>
<feature type="region of interest" description="Disordered" evidence="3">
    <location>
        <begin position="904"/>
        <end position="923"/>
    </location>
</feature>
<dbReference type="OrthoDB" id="3543649at2"/>
<reference evidence="5 6" key="1">
    <citation type="submission" date="2019-06" db="EMBL/GenBank/DDBJ databases">
        <title>Whole genome shotgun sequence of Pseudonocardia hydrocarbonoxydans NBRC 14498.</title>
        <authorList>
            <person name="Hosoyama A."/>
            <person name="Uohara A."/>
            <person name="Ohji S."/>
            <person name="Ichikawa N."/>
        </authorList>
    </citation>
    <scope>NUCLEOTIDE SEQUENCE [LARGE SCALE GENOMIC DNA]</scope>
    <source>
        <strain evidence="5 6">NBRC 14498</strain>
    </source>
</reference>
<dbReference type="GO" id="GO:0005524">
    <property type="term" value="F:ATP binding"/>
    <property type="evidence" value="ECO:0007669"/>
    <property type="project" value="UniProtKB-KW"/>
</dbReference>
<dbReference type="Proteomes" id="UP000320338">
    <property type="component" value="Unassembled WGS sequence"/>
</dbReference>
<protein>
    <recommendedName>
        <fullName evidence="4">HTH luxR-type domain-containing protein</fullName>
    </recommendedName>
</protein>
<dbReference type="GO" id="GO:0006355">
    <property type="term" value="P:regulation of DNA-templated transcription"/>
    <property type="evidence" value="ECO:0007669"/>
    <property type="project" value="InterPro"/>
</dbReference>
<keyword evidence="1" id="KW-0547">Nucleotide-binding</keyword>
<dbReference type="SUPFAM" id="SSF52540">
    <property type="entry name" value="P-loop containing nucleoside triphosphate hydrolases"/>
    <property type="match status" value="1"/>
</dbReference>
<sequence length="923" mass="95677">MTAGLPGRDRELAALRAWLAAAVGGRGRLVLVRGEAGIGKTRLAQELARGDVRAVWGHCADTDGAPPFWPWLQVLRTLGVEVAFPAAEPASPQDRFHAVDAVAGAVVARAGPLLVVLDDVHRADESSLLVLRRLADQAPGAALLLVATLRDGGAPDLLRAPDAELIELGGLGPVDVARQLDALGAGGVDAARVHEATGGNPFFVREVARAVLDGTWTPGVAPRTVLDAVRARVDRLAPGVRRFVQAGAVLGGRFAPAVVAGVLGVAVAELPGPADAAVASGLLTRTGAGELRFVHALTRDAVRASIPTADLLELHRAAAAALEAHWAGELDEHLDELARHHLVCAPYGGGGTAREWALRAAASSVRRLAPEEAVRLYRAALELPDPWTDGDGPCRTRLDLARACALAGDLDGAVAAAVGAADLARPDRPDLLAEAALAVEPVPDPSIAAVLQRLGDEALGAVGEHGDPALRARLLARRSQLAFYAGDPELTRSAAAAAVDLARGTGDDAALVAALRARHDACPGPAGRPERLAMAAELLAAAGRTGDAGPAMWARLWRIDALVEDGEVTAAEDELGPLAADVERVGGPAGRWHLDRVTAYVAQARGRFAEAAQAAARGYERMRRIEPSSATGVFLGTQWVLARHVGTSPEGLAFARAWVEPPPRFRTMGRVSRAYLLLQAGHADEADVQFRLAGPPEAWSWPVFFVAPGSALAALVAIGLDRRTELDAALAALEAFRGEHVVGSGVSYCGPAEVTLGLGALARGRLDDAVRDLDVAMRACDRAGVPGFLAEAGHHLAAALAARARPGDREGARRVAAGSDRLVRALGMTALVGPSADLLRRLGPGDGGLSAREAEVAALVAQGLSNRAIAARLVISERTAGNHVAHILTKLGFTSRSQVAAWAAPRMSSTGSDPTHVTAPPRS</sequence>
<keyword evidence="2" id="KW-0067">ATP-binding</keyword>
<dbReference type="CDD" id="cd06170">
    <property type="entry name" value="LuxR_C_like"/>
    <property type="match status" value="1"/>
</dbReference>
<evidence type="ECO:0000256" key="1">
    <source>
        <dbReference type="ARBA" id="ARBA00022741"/>
    </source>
</evidence>
<dbReference type="PANTHER" id="PTHR16305">
    <property type="entry name" value="TESTICULAR SOLUBLE ADENYLYL CYCLASE"/>
    <property type="match status" value="1"/>
</dbReference>
<evidence type="ECO:0000256" key="3">
    <source>
        <dbReference type="SAM" id="MobiDB-lite"/>
    </source>
</evidence>
<dbReference type="AlphaFoldDB" id="A0A4Y3WTY1"/>
<proteinExistence type="predicted"/>
<name>A0A4Y3WTY1_9PSEU</name>
<dbReference type="GO" id="GO:0005737">
    <property type="term" value="C:cytoplasm"/>
    <property type="evidence" value="ECO:0007669"/>
    <property type="project" value="TreeGrafter"/>
</dbReference>
<feature type="domain" description="HTH luxR-type" evidence="4">
    <location>
        <begin position="842"/>
        <end position="907"/>
    </location>
</feature>
<organism evidence="5 6">
    <name type="scientific">Pseudonocardia hydrocarbonoxydans</name>
    <dbReference type="NCBI Taxonomy" id="76726"/>
    <lineage>
        <taxon>Bacteria</taxon>
        <taxon>Bacillati</taxon>
        <taxon>Actinomycetota</taxon>
        <taxon>Actinomycetes</taxon>
        <taxon>Pseudonocardiales</taxon>
        <taxon>Pseudonocardiaceae</taxon>
        <taxon>Pseudonocardia</taxon>
    </lineage>
</organism>
<evidence type="ECO:0000256" key="2">
    <source>
        <dbReference type="ARBA" id="ARBA00022840"/>
    </source>
</evidence>
<dbReference type="SUPFAM" id="SSF46894">
    <property type="entry name" value="C-terminal effector domain of the bipartite response regulators"/>
    <property type="match status" value="1"/>
</dbReference>
<evidence type="ECO:0000313" key="6">
    <source>
        <dbReference type="Proteomes" id="UP000320338"/>
    </source>
</evidence>
<dbReference type="Pfam" id="PF13191">
    <property type="entry name" value="AAA_16"/>
    <property type="match status" value="1"/>
</dbReference>
<dbReference type="EMBL" id="BJNG01000035">
    <property type="protein sequence ID" value="GEC21550.1"/>
    <property type="molecule type" value="Genomic_DNA"/>
</dbReference>
<dbReference type="InterPro" id="IPR027417">
    <property type="entry name" value="P-loop_NTPase"/>
</dbReference>
<dbReference type="PROSITE" id="PS50043">
    <property type="entry name" value="HTH_LUXR_2"/>
    <property type="match status" value="1"/>
</dbReference>
<dbReference type="RefSeq" id="WP_141280354.1">
    <property type="nucleotide sequence ID" value="NZ_BAAARZ010000014.1"/>
</dbReference>
<dbReference type="SMART" id="SM00421">
    <property type="entry name" value="HTH_LUXR"/>
    <property type="match status" value="1"/>
</dbReference>
<dbReference type="Gene3D" id="3.40.50.300">
    <property type="entry name" value="P-loop containing nucleotide triphosphate hydrolases"/>
    <property type="match status" value="1"/>
</dbReference>
<dbReference type="PANTHER" id="PTHR16305:SF35">
    <property type="entry name" value="TRANSCRIPTIONAL ACTIVATOR DOMAIN"/>
    <property type="match status" value="1"/>
</dbReference>
<dbReference type="InterPro" id="IPR000792">
    <property type="entry name" value="Tscrpt_reg_LuxR_C"/>
</dbReference>
<dbReference type="Pfam" id="PF00196">
    <property type="entry name" value="GerE"/>
    <property type="match status" value="1"/>
</dbReference>
<evidence type="ECO:0000313" key="5">
    <source>
        <dbReference type="EMBL" id="GEC21550.1"/>
    </source>
</evidence>
<dbReference type="InterPro" id="IPR041664">
    <property type="entry name" value="AAA_16"/>
</dbReference>